<gene>
    <name evidence="1" type="ORF">RVF87_17085</name>
</gene>
<dbReference type="Proteomes" id="UP001479933">
    <property type="component" value="Chromosome"/>
</dbReference>
<name>A0ABZ2TZG8_9ACTN</name>
<accession>A0ABZ2TZG8</accession>
<dbReference type="InterPro" id="IPR036694">
    <property type="entry name" value="Dodecin-like_sf"/>
</dbReference>
<dbReference type="EMBL" id="CP136137">
    <property type="protein sequence ID" value="WYY06752.1"/>
    <property type="molecule type" value="Genomic_DNA"/>
</dbReference>
<dbReference type="RefSeq" id="WP_066170364.1">
    <property type="nucleotide sequence ID" value="NZ_CP136137.1"/>
</dbReference>
<proteinExistence type="predicted"/>
<dbReference type="Pfam" id="PF07311">
    <property type="entry name" value="Dodecin"/>
    <property type="match status" value="1"/>
</dbReference>
<dbReference type="PANTHER" id="PTHR39324:SF1">
    <property type="entry name" value="CALCIUM DODECIN"/>
    <property type="match status" value="1"/>
</dbReference>
<dbReference type="InterPro" id="IPR009923">
    <property type="entry name" value="Dodecin"/>
</dbReference>
<dbReference type="SUPFAM" id="SSF89807">
    <property type="entry name" value="Dodecin-like"/>
    <property type="match status" value="1"/>
</dbReference>
<sequence length="75" mass="8130">MGTNTYRVIDVVGSSPEGSDAAIRNAIARVSETTRNVEWFEVVDTRGHVVDGAVAHFQVTLRVGFRIEPGDSPTD</sequence>
<dbReference type="NCBIfam" id="NF043052">
    <property type="entry name" value="DodecBact"/>
    <property type="match status" value="1"/>
</dbReference>
<organism evidence="1 2">
    <name type="scientific">Gordonia hydrophobica</name>
    <dbReference type="NCBI Taxonomy" id="40516"/>
    <lineage>
        <taxon>Bacteria</taxon>
        <taxon>Bacillati</taxon>
        <taxon>Actinomycetota</taxon>
        <taxon>Actinomycetes</taxon>
        <taxon>Mycobacteriales</taxon>
        <taxon>Gordoniaceae</taxon>
        <taxon>Gordonia</taxon>
    </lineage>
</organism>
<dbReference type="InterPro" id="IPR025543">
    <property type="entry name" value="Dodecin-like"/>
</dbReference>
<dbReference type="PANTHER" id="PTHR39324">
    <property type="entry name" value="CALCIUM DODECIN"/>
    <property type="match status" value="1"/>
</dbReference>
<keyword evidence="2" id="KW-1185">Reference proteome</keyword>
<reference evidence="1 2" key="1">
    <citation type="journal article" date="2023" name="Virus Evol.">
        <title>Computational host range prediction-The good, the bad, and the ugly.</title>
        <authorList>
            <person name="Howell A.A."/>
            <person name="Versoza C.J."/>
            <person name="Pfeifer S.P."/>
        </authorList>
    </citation>
    <scope>NUCLEOTIDE SEQUENCE [LARGE SCALE GENOMIC DNA]</scope>
    <source>
        <strain evidence="1 2">1610/1b</strain>
    </source>
</reference>
<evidence type="ECO:0000313" key="2">
    <source>
        <dbReference type="Proteomes" id="UP001479933"/>
    </source>
</evidence>
<evidence type="ECO:0000313" key="1">
    <source>
        <dbReference type="EMBL" id="WYY06752.1"/>
    </source>
</evidence>
<dbReference type="InterPro" id="IPR050049">
    <property type="entry name" value="Dodecin_bact"/>
</dbReference>
<dbReference type="Gene3D" id="3.30.1660.10">
    <property type="entry name" value="Flavin-binding protein dodecin"/>
    <property type="match status" value="1"/>
</dbReference>
<protein>
    <submittedName>
        <fullName evidence="1">Dodecin family protein</fullName>
    </submittedName>
</protein>